<dbReference type="GO" id="GO:0042578">
    <property type="term" value="F:phosphoric ester hydrolase activity"/>
    <property type="evidence" value="ECO:0007669"/>
    <property type="project" value="TreeGrafter"/>
</dbReference>
<dbReference type="PIRSF" id="PIRSF005047">
    <property type="entry name" value="UCP005047_YshC"/>
    <property type="match status" value="1"/>
</dbReference>
<keyword evidence="10" id="KW-0269">Exonuclease</keyword>
<dbReference type="EMBL" id="BMNY01000002">
    <property type="protein sequence ID" value="GGM76446.1"/>
    <property type="molecule type" value="Genomic_DNA"/>
</dbReference>
<keyword evidence="10" id="KW-0540">Nuclease</keyword>
<feature type="domain" description="DNA-directed DNA polymerase X" evidence="9">
    <location>
        <begin position="1"/>
        <end position="303"/>
    </location>
</feature>
<proteinExistence type="predicted"/>
<feature type="domain" description="Polymerase/histidinol phosphatase N-terminal" evidence="8">
    <location>
        <begin position="327"/>
        <end position="405"/>
    </location>
</feature>
<evidence type="ECO:0000256" key="3">
    <source>
        <dbReference type="ARBA" id="ARBA00022695"/>
    </source>
</evidence>
<dbReference type="Gene3D" id="3.30.460.10">
    <property type="entry name" value="Beta Polymerase, domain 2"/>
    <property type="match status" value="1"/>
</dbReference>
<dbReference type="InterPro" id="IPR002008">
    <property type="entry name" value="DNA_pol_X_beta-like"/>
</dbReference>
<dbReference type="Pfam" id="PF14791">
    <property type="entry name" value="DNA_pol_B_thumb"/>
    <property type="match status" value="1"/>
</dbReference>
<dbReference type="Gene3D" id="3.30.210.10">
    <property type="entry name" value="DNA polymerase, thumb domain"/>
    <property type="match status" value="1"/>
</dbReference>
<reference evidence="10" key="1">
    <citation type="journal article" date="2014" name="Int. J. Syst. Evol. Microbiol.">
        <title>Complete genome sequence of Corynebacterium casei LMG S-19264T (=DSM 44701T), isolated from a smear-ripened cheese.</title>
        <authorList>
            <consortium name="US DOE Joint Genome Institute (JGI-PGF)"/>
            <person name="Walter F."/>
            <person name="Albersmeier A."/>
            <person name="Kalinowski J."/>
            <person name="Ruckert C."/>
        </authorList>
    </citation>
    <scope>NUCLEOTIDE SEQUENCE</scope>
    <source>
        <strain evidence="10">JCM 13583</strain>
    </source>
</reference>
<protein>
    <recommendedName>
        <fullName evidence="1">DNA-directed DNA polymerase</fullName>
        <ecNumber evidence="1">2.7.7.7</ecNumber>
    </recommendedName>
</protein>
<evidence type="ECO:0000313" key="11">
    <source>
        <dbReference type="Proteomes" id="UP000632195"/>
    </source>
</evidence>
<dbReference type="Gene3D" id="1.10.150.110">
    <property type="entry name" value="DNA polymerase beta, N-terminal domain-like"/>
    <property type="match status" value="1"/>
</dbReference>
<dbReference type="Pfam" id="PF14520">
    <property type="entry name" value="HHH_5"/>
    <property type="match status" value="1"/>
</dbReference>
<keyword evidence="5" id="KW-0239">DNA-directed DNA polymerase</keyword>
<reference evidence="10" key="2">
    <citation type="submission" date="2022-09" db="EMBL/GenBank/DDBJ databases">
        <authorList>
            <person name="Sun Q."/>
            <person name="Ohkuma M."/>
        </authorList>
    </citation>
    <scope>NUCLEOTIDE SEQUENCE</scope>
    <source>
        <strain evidence="10">JCM 13583</strain>
    </source>
</reference>
<dbReference type="InterPro" id="IPR002054">
    <property type="entry name" value="DNA-dir_DNA_pol_X"/>
</dbReference>
<dbReference type="EC" id="2.7.7.7" evidence="1"/>
<dbReference type="InterPro" id="IPR010996">
    <property type="entry name" value="HHH_MUS81"/>
</dbReference>
<dbReference type="InterPro" id="IPR043519">
    <property type="entry name" value="NT_sf"/>
</dbReference>
<evidence type="ECO:0000259" key="8">
    <source>
        <dbReference type="SMART" id="SM00481"/>
    </source>
</evidence>
<dbReference type="AlphaFoldDB" id="A0AA37BRW9"/>
<dbReference type="InterPro" id="IPR029398">
    <property type="entry name" value="PolB_thumb"/>
</dbReference>
<dbReference type="GO" id="GO:0008270">
    <property type="term" value="F:zinc ion binding"/>
    <property type="evidence" value="ECO:0007669"/>
    <property type="project" value="TreeGrafter"/>
</dbReference>
<dbReference type="GO" id="GO:0005829">
    <property type="term" value="C:cytosol"/>
    <property type="evidence" value="ECO:0007669"/>
    <property type="project" value="TreeGrafter"/>
</dbReference>
<evidence type="ECO:0000256" key="4">
    <source>
        <dbReference type="ARBA" id="ARBA00022763"/>
    </source>
</evidence>
<dbReference type="InterPro" id="IPR047967">
    <property type="entry name" value="PolX_PHP"/>
</dbReference>
<keyword evidence="3" id="KW-0548">Nucleotidyltransferase</keyword>
<dbReference type="SMART" id="SM00481">
    <property type="entry name" value="POLIIIAc"/>
    <property type="match status" value="1"/>
</dbReference>
<gene>
    <name evidence="10" type="ORF">GCM10007108_12990</name>
</gene>
<comment type="caution">
    <text evidence="10">The sequence shown here is derived from an EMBL/GenBank/DDBJ whole genome shotgun (WGS) entry which is preliminary data.</text>
</comment>
<evidence type="ECO:0000256" key="5">
    <source>
        <dbReference type="ARBA" id="ARBA00022932"/>
    </source>
</evidence>
<dbReference type="InterPro" id="IPR050243">
    <property type="entry name" value="PHP_phosphatase"/>
</dbReference>
<dbReference type="InterPro" id="IPR003141">
    <property type="entry name" value="Pol/His_phosphatase_N"/>
</dbReference>
<dbReference type="PRINTS" id="PR00870">
    <property type="entry name" value="DNAPOLXBETA"/>
</dbReference>
<keyword evidence="11" id="KW-1185">Reference proteome</keyword>
<keyword evidence="4" id="KW-0227">DNA damage</keyword>
<evidence type="ECO:0000256" key="2">
    <source>
        <dbReference type="ARBA" id="ARBA00022679"/>
    </source>
</evidence>
<name>A0AA37BRW9_9ARCH</name>
<dbReference type="SMART" id="SM00483">
    <property type="entry name" value="POLXc"/>
    <property type="match status" value="1"/>
</dbReference>
<dbReference type="SUPFAM" id="SSF47802">
    <property type="entry name" value="DNA polymerase beta, N-terminal domain-like"/>
    <property type="match status" value="1"/>
</dbReference>
<dbReference type="Pfam" id="PF02811">
    <property type="entry name" value="PHP"/>
    <property type="match status" value="1"/>
</dbReference>
<sequence>MDLADMEEVEGNRWQSLAYRRVATALADLSEDIEEVWREGRLREIEGVGEAIEKKIDEYLRTGRMRKYEEMRKKYPEDFRTLRAIQGLGPRKIHALYTGAGIRDLETLKKAIEEHRVALVPGFGQKSEEKLAKALQYYMSTSAGRLLLAQAHALATEILEAMRSSGLFERIEVAGSVRRRKETVGDLDFLCISADVPGATRFFSSLPQVSGVVNSGERKGTWMLRAGITCDLRFIDRGSFGAALQYFTGSKSHNIALRNLAISKGLKLNEYGLFRGDEPIAGSDEEGIYRALGLEYIVPELREGTGEIEAAQSHSLPMLVEGNGILGDLHLHSDWSDGRDSLEAMVSAAASMGYRYVCVTDHSASLRVARGLDAARFRDRRVQLDMLSEKYGITVLDGVEAEIMPDGSMDPEVRGYRDFDFVVASMHQWVSDDASENTARLIRAIDGGWPSTIGHPTGRLIGTREQFRMEWGEVFRACRDKGVALEINGTPHRSDLPWDLVLQARKAGVRFSLGSDAHSTSEMRNMTYAVWIARRGWLTPSHVLNTSMVGRRQ</sequence>
<dbReference type="Gene3D" id="1.10.150.20">
    <property type="entry name" value="5' to 3' exonuclease, C-terminal subdomain"/>
    <property type="match status" value="1"/>
</dbReference>
<dbReference type="Gene3D" id="3.20.20.140">
    <property type="entry name" value="Metal-dependent hydrolases"/>
    <property type="match status" value="1"/>
</dbReference>
<dbReference type="PANTHER" id="PTHR36928">
    <property type="entry name" value="PHOSPHATASE YCDX-RELATED"/>
    <property type="match status" value="1"/>
</dbReference>
<dbReference type="Pfam" id="PF14716">
    <property type="entry name" value="HHH_8"/>
    <property type="match status" value="1"/>
</dbReference>
<dbReference type="Proteomes" id="UP000632195">
    <property type="component" value="Unassembled WGS sequence"/>
</dbReference>
<dbReference type="GO" id="GO:0003887">
    <property type="term" value="F:DNA-directed DNA polymerase activity"/>
    <property type="evidence" value="ECO:0007669"/>
    <property type="project" value="UniProtKB-KW"/>
</dbReference>
<dbReference type="PANTHER" id="PTHR36928:SF1">
    <property type="entry name" value="PHOSPHATASE YCDX-RELATED"/>
    <property type="match status" value="1"/>
</dbReference>
<keyword evidence="10" id="KW-0378">Hydrolase</keyword>
<dbReference type="InterPro" id="IPR037160">
    <property type="entry name" value="DNA_Pol_thumb_sf"/>
</dbReference>
<dbReference type="InterPro" id="IPR022311">
    <property type="entry name" value="PolX-like"/>
</dbReference>
<evidence type="ECO:0000256" key="7">
    <source>
        <dbReference type="ARBA" id="ARBA00049244"/>
    </source>
</evidence>
<dbReference type="SUPFAM" id="SSF81301">
    <property type="entry name" value="Nucleotidyltransferase"/>
    <property type="match status" value="1"/>
</dbReference>
<evidence type="ECO:0000256" key="6">
    <source>
        <dbReference type="ARBA" id="ARBA00023204"/>
    </source>
</evidence>
<dbReference type="InterPro" id="IPR027421">
    <property type="entry name" value="DNA_pol_lamdba_lyase_dom_sf"/>
</dbReference>
<organism evidence="10 11">
    <name type="scientific">Thermogymnomonas acidicola</name>
    <dbReference type="NCBI Taxonomy" id="399579"/>
    <lineage>
        <taxon>Archaea</taxon>
        <taxon>Methanobacteriati</taxon>
        <taxon>Thermoplasmatota</taxon>
        <taxon>Thermoplasmata</taxon>
        <taxon>Thermoplasmatales</taxon>
        <taxon>Thermogymnomonas</taxon>
    </lineage>
</organism>
<dbReference type="InterPro" id="IPR004013">
    <property type="entry name" value="PHP_dom"/>
</dbReference>
<accession>A0AA37BRW9</accession>
<dbReference type="SUPFAM" id="SSF89550">
    <property type="entry name" value="PHP domain-like"/>
    <property type="match status" value="1"/>
</dbReference>
<keyword evidence="6" id="KW-0234">DNA repair</keyword>
<evidence type="ECO:0000259" key="9">
    <source>
        <dbReference type="SMART" id="SM00483"/>
    </source>
</evidence>
<evidence type="ECO:0000256" key="1">
    <source>
        <dbReference type="ARBA" id="ARBA00012417"/>
    </source>
</evidence>
<dbReference type="GO" id="GO:0006281">
    <property type="term" value="P:DNA repair"/>
    <property type="evidence" value="ECO:0007669"/>
    <property type="project" value="UniProtKB-KW"/>
</dbReference>
<keyword evidence="2" id="KW-0808">Transferase</keyword>
<dbReference type="CDD" id="cd07436">
    <property type="entry name" value="PHP_PolX"/>
    <property type="match status" value="1"/>
</dbReference>
<evidence type="ECO:0000313" key="10">
    <source>
        <dbReference type="EMBL" id="GGM76446.1"/>
    </source>
</evidence>
<comment type="catalytic activity">
    <reaction evidence="7">
        <text>DNA(n) + a 2'-deoxyribonucleoside 5'-triphosphate = DNA(n+1) + diphosphate</text>
        <dbReference type="Rhea" id="RHEA:22508"/>
        <dbReference type="Rhea" id="RHEA-COMP:17339"/>
        <dbReference type="Rhea" id="RHEA-COMP:17340"/>
        <dbReference type="ChEBI" id="CHEBI:33019"/>
        <dbReference type="ChEBI" id="CHEBI:61560"/>
        <dbReference type="ChEBI" id="CHEBI:173112"/>
        <dbReference type="EC" id="2.7.7.7"/>
    </reaction>
</comment>
<dbReference type="GO" id="GO:0003677">
    <property type="term" value="F:DNA binding"/>
    <property type="evidence" value="ECO:0007669"/>
    <property type="project" value="InterPro"/>
</dbReference>
<dbReference type="CDD" id="cd00141">
    <property type="entry name" value="NT_POLXc"/>
    <property type="match status" value="1"/>
</dbReference>
<dbReference type="InterPro" id="IPR016195">
    <property type="entry name" value="Pol/histidinol_Pase-like"/>
</dbReference>
<dbReference type="GO" id="GO:0004527">
    <property type="term" value="F:exonuclease activity"/>
    <property type="evidence" value="ECO:0007669"/>
    <property type="project" value="UniProtKB-KW"/>
</dbReference>